<reference evidence="2 3" key="1">
    <citation type="submission" date="2012-05" db="EMBL/GenBank/DDBJ databases">
        <authorList>
            <person name="Weinstock G."/>
            <person name="Sodergren E."/>
            <person name="Lobos E.A."/>
            <person name="Fulton L."/>
            <person name="Fulton R."/>
            <person name="Courtney L."/>
            <person name="Fronick C."/>
            <person name="O'Laughlin M."/>
            <person name="Godfrey J."/>
            <person name="Wilson R.M."/>
            <person name="Miner T."/>
            <person name="Farmer C."/>
            <person name="Delehaunty K."/>
            <person name="Cordes M."/>
            <person name="Minx P."/>
            <person name="Tomlinson C."/>
            <person name="Chen J."/>
            <person name="Wollam A."/>
            <person name="Pepin K.H."/>
            <person name="Bhonagiri V."/>
            <person name="Zhang X."/>
            <person name="Suruliraj S."/>
            <person name="Warren W."/>
            <person name="Mitreva M."/>
            <person name="Mardis E.R."/>
            <person name="Wilson R.K."/>
        </authorList>
    </citation>
    <scope>NUCLEOTIDE SEQUENCE [LARGE SCALE GENOMIC DNA]</scope>
    <source>
        <strain evidence="2 3">F0055</strain>
    </source>
</reference>
<protein>
    <submittedName>
        <fullName evidence="2">Uncharacterized protein</fullName>
    </submittedName>
</protein>
<keyword evidence="3" id="KW-1185">Reference proteome</keyword>
<keyword evidence="1" id="KW-0472">Membrane</keyword>
<dbReference type="EMBL" id="AMEP01000047">
    <property type="protein sequence ID" value="EKY02679.1"/>
    <property type="molecule type" value="Genomic_DNA"/>
</dbReference>
<feature type="transmembrane region" description="Helical" evidence="1">
    <location>
        <begin position="12"/>
        <end position="32"/>
    </location>
</feature>
<dbReference type="AlphaFoldDB" id="L1NGP8"/>
<evidence type="ECO:0000313" key="3">
    <source>
        <dbReference type="Proteomes" id="UP000010433"/>
    </source>
</evidence>
<keyword evidence="1" id="KW-1133">Transmembrane helix</keyword>
<accession>L1NGP8</accession>
<feature type="transmembrane region" description="Helical" evidence="1">
    <location>
        <begin position="38"/>
        <end position="57"/>
    </location>
</feature>
<name>L1NGP8_9BACT</name>
<proteinExistence type="predicted"/>
<sequence>MWLAGIKKYRPYLGLVLIYIGVLVLFICHFIDIKQRNLSLLTGFFFICAGIVVHIVLEKKRSKY</sequence>
<dbReference type="HOGENOM" id="CLU_205308_0_0_10"/>
<evidence type="ECO:0000313" key="2">
    <source>
        <dbReference type="EMBL" id="EKY02679.1"/>
    </source>
</evidence>
<dbReference type="PATRIC" id="fig|1127699.3.peg.671"/>
<keyword evidence="1" id="KW-0812">Transmembrane</keyword>
<comment type="caution">
    <text evidence="2">The sequence shown here is derived from an EMBL/GenBank/DDBJ whole genome shotgun (WGS) entry which is preliminary data.</text>
</comment>
<dbReference type="Proteomes" id="UP000010433">
    <property type="component" value="Unassembled WGS sequence"/>
</dbReference>
<dbReference type="STRING" id="1127699.HMPREF9151_00725"/>
<organism evidence="2 3">
    <name type="scientific">Hoylesella saccharolytica F0055</name>
    <dbReference type="NCBI Taxonomy" id="1127699"/>
    <lineage>
        <taxon>Bacteria</taxon>
        <taxon>Pseudomonadati</taxon>
        <taxon>Bacteroidota</taxon>
        <taxon>Bacteroidia</taxon>
        <taxon>Bacteroidales</taxon>
        <taxon>Prevotellaceae</taxon>
        <taxon>Hoylesella</taxon>
    </lineage>
</organism>
<gene>
    <name evidence="2" type="ORF">HMPREF9151_00725</name>
</gene>
<evidence type="ECO:0000256" key="1">
    <source>
        <dbReference type="SAM" id="Phobius"/>
    </source>
</evidence>